<organism evidence="3 4">
    <name type="scientific">candidate division WS6 bacterium GW2011_GWA2_37_6</name>
    <dbReference type="NCBI Taxonomy" id="1619087"/>
    <lineage>
        <taxon>Bacteria</taxon>
        <taxon>Candidatus Dojkabacteria</taxon>
    </lineage>
</organism>
<dbReference type="GO" id="GO:0004016">
    <property type="term" value="F:adenylate cyclase activity"/>
    <property type="evidence" value="ECO:0007669"/>
    <property type="project" value="UniProtKB-ARBA"/>
</dbReference>
<evidence type="ECO:0000259" key="2">
    <source>
        <dbReference type="PROSITE" id="PS50125"/>
    </source>
</evidence>
<dbReference type="SMART" id="SM00044">
    <property type="entry name" value="CYCc"/>
    <property type="match status" value="1"/>
</dbReference>
<feature type="transmembrane region" description="Helical" evidence="1">
    <location>
        <begin position="355"/>
        <end position="377"/>
    </location>
</feature>
<feature type="transmembrane region" description="Helical" evidence="1">
    <location>
        <begin position="14"/>
        <end position="34"/>
    </location>
</feature>
<dbReference type="InterPro" id="IPR029787">
    <property type="entry name" value="Nucleotide_cyclase"/>
</dbReference>
<comment type="caution">
    <text evidence="3">The sequence shown here is derived from an EMBL/GenBank/DDBJ whole genome shotgun (WGS) entry which is preliminary data.</text>
</comment>
<evidence type="ECO:0000313" key="3">
    <source>
        <dbReference type="EMBL" id="KKQ36311.1"/>
    </source>
</evidence>
<feature type="domain" description="Guanylate cyclase" evidence="2">
    <location>
        <begin position="418"/>
        <end position="548"/>
    </location>
</feature>
<dbReference type="GO" id="GO:0006171">
    <property type="term" value="P:cAMP biosynthetic process"/>
    <property type="evidence" value="ECO:0007669"/>
    <property type="project" value="TreeGrafter"/>
</dbReference>
<feature type="transmembrane region" description="Helical" evidence="1">
    <location>
        <begin position="303"/>
        <end position="321"/>
    </location>
</feature>
<dbReference type="Proteomes" id="UP000034852">
    <property type="component" value="Unassembled WGS sequence"/>
</dbReference>
<accession>A0A0G0K6P9</accession>
<reference evidence="3 4" key="1">
    <citation type="journal article" date="2015" name="Nature">
        <title>rRNA introns, odd ribosomes, and small enigmatic genomes across a large radiation of phyla.</title>
        <authorList>
            <person name="Brown C.T."/>
            <person name="Hug L.A."/>
            <person name="Thomas B.C."/>
            <person name="Sharon I."/>
            <person name="Castelle C.J."/>
            <person name="Singh A."/>
            <person name="Wilkins M.J."/>
            <person name="Williams K.H."/>
            <person name="Banfield J.F."/>
        </authorList>
    </citation>
    <scope>NUCLEOTIDE SEQUENCE [LARGE SCALE GENOMIC DNA]</scope>
</reference>
<dbReference type="CDD" id="cd07302">
    <property type="entry name" value="CHD"/>
    <property type="match status" value="1"/>
</dbReference>
<protein>
    <submittedName>
        <fullName evidence="3">Adenylate/guanylate cyclase with Chase sensor</fullName>
    </submittedName>
</protein>
<dbReference type="Gene3D" id="3.30.70.1230">
    <property type="entry name" value="Nucleotide cyclase"/>
    <property type="match status" value="1"/>
</dbReference>
<dbReference type="PANTHER" id="PTHR43081">
    <property type="entry name" value="ADENYLATE CYCLASE, TERMINAL-DIFFERENTIATION SPECIFIC-RELATED"/>
    <property type="match status" value="1"/>
</dbReference>
<keyword evidence="1" id="KW-0812">Transmembrane</keyword>
<gene>
    <name evidence="3" type="ORF">US52_C0002G0004</name>
</gene>
<evidence type="ECO:0000256" key="1">
    <source>
        <dbReference type="SAM" id="Phobius"/>
    </source>
</evidence>
<sequence>MQIMQFNKIFKKKYFNALTSFVLALICSLIFLIIDQGFLEKVDNIFNDSLQGEVSARKEIVIVGIDDASLNEIGAWPWDRTVFAQTLNNISEDKPSVVGIDVLFLEQRTGDSEFEKSIASMNDSGIPIVLGSKFVDNPSLKGQEQLYKSIYPSAQSGFVNFDQDTDGKIRKTTTSIDCEPSFALNITTNYFDINTNEQKKLCGDTIQLRSNTYKTSKNHELIFSYTKEDFTYISFKDVQQGKYEKGLFKDKVVLIGSTALDLRSNLNDNFTNVFGDNTAGIYIHANIINSYLNNTFYQYPSKYLVAIILFSINFFLINAYFRLKKIAYTALVILGALLLNFLLSILIVNLNFLTFFVQTSIVAFLAYIVVLIIKYTLQNKETRFIKHTFSRYLNKHLLDILLQDTSKLDLGGETKNMSVLFSDIRGFTSLSEKMQPHELVTMLNNYLNFMSNIILKNSGTIDKYIGDAIMALWNAPLDDSRHAVHAVKSGLLMGQGLKQFQQSYPNYPEIKIGIGINTGQMTVGNVGGKDRFDYTVLGDNVNLASRLEGLTKKYGVPFIVSESTYKNFLEQNKVNNNTSSIKIIFRLLDEVIVKGRSQSIKIYEPLVKSAQNEQIKRVYEHAFAIYQKGDFSQAKKILGTNSNKGDNALEVLLKRIEIFEKKKLEKWDGVWEWEEK</sequence>
<dbReference type="GO" id="GO:0035556">
    <property type="term" value="P:intracellular signal transduction"/>
    <property type="evidence" value="ECO:0007669"/>
    <property type="project" value="InterPro"/>
</dbReference>
<evidence type="ECO:0000313" key="4">
    <source>
        <dbReference type="Proteomes" id="UP000034852"/>
    </source>
</evidence>
<dbReference type="SUPFAM" id="SSF55073">
    <property type="entry name" value="Nucleotide cyclase"/>
    <property type="match status" value="1"/>
</dbReference>
<dbReference type="InterPro" id="IPR007890">
    <property type="entry name" value="CHASE2"/>
</dbReference>
<proteinExistence type="predicted"/>
<dbReference type="Pfam" id="PF00211">
    <property type="entry name" value="Guanylate_cyc"/>
    <property type="match status" value="1"/>
</dbReference>
<dbReference type="PATRIC" id="fig|1619087.5.peg.19"/>
<dbReference type="Pfam" id="PF05226">
    <property type="entry name" value="CHASE2"/>
    <property type="match status" value="1"/>
</dbReference>
<dbReference type="AlphaFoldDB" id="A0A0G0K6P9"/>
<name>A0A0G0K6P9_9BACT</name>
<keyword evidence="1" id="KW-1133">Transmembrane helix</keyword>
<keyword evidence="1" id="KW-0472">Membrane</keyword>
<dbReference type="InterPro" id="IPR050697">
    <property type="entry name" value="Adenylyl/Guanylyl_Cyclase_3/4"/>
</dbReference>
<dbReference type="PANTHER" id="PTHR43081:SF1">
    <property type="entry name" value="ADENYLATE CYCLASE, TERMINAL-DIFFERENTIATION SPECIFIC"/>
    <property type="match status" value="1"/>
</dbReference>
<dbReference type="InterPro" id="IPR001054">
    <property type="entry name" value="A/G_cyclase"/>
</dbReference>
<dbReference type="PROSITE" id="PS50125">
    <property type="entry name" value="GUANYLATE_CYCLASE_2"/>
    <property type="match status" value="1"/>
</dbReference>
<dbReference type="SMART" id="SM01080">
    <property type="entry name" value="CHASE2"/>
    <property type="match status" value="1"/>
</dbReference>
<dbReference type="EMBL" id="LBTH01000002">
    <property type="protein sequence ID" value="KKQ36311.1"/>
    <property type="molecule type" value="Genomic_DNA"/>
</dbReference>
<feature type="transmembrane region" description="Helical" evidence="1">
    <location>
        <begin position="328"/>
        <end position="349"/>
    </location>
</feature>